<proteinExistence type="predicted"/>
<organism evidence="2 3">
    <name type="scientific">Pantoea anthophila</name>
    <dbReference type="NCBI Taxonomy" id="470931"/>
    <lineage>
        <taxon>Bacteria</taxon>
        <taxon>Pseudomonadati</taxon>
        <taxon>Pseudomonadota</taxon>
        <taxon>Gammaproteobacteria</taxon>
        <taxon>Enterobacterales</taxon>
        <taxon>Erwiniaceae</taxon>
        <taxon>Pantoea</taxon>
    </lineage>
</organism>
<sequence length="61" mass="6906">MQIVILALLLVIALLLGRAIYLWRTQGWRRKKQTIVMLIVLAAALQLVNVTLMMTKPLHPG</sequence>
<keyword evidence="1" id="KW-1133">Transmembrane helix</keyword>
<accession>A0ABY2Z7G6</accession>
<comment type="caution">
    <text evidence="2">The sequence shown here is derived from an EMBL/GenBank/DDBJ whole genome shotgun (WGS) entry which is preliminary data.</text>
</comment>
<evidence type="ECO:0000256" key="1">
    <source>
        <dbReference type="SAM" id="Phobius"/>
    </source>
</evidence>
<feature type="transmembrane region" description="Helical" evidence="1">
    <location>
        <begin position="35"/>
        <end position="55"/>
    </location>
</feature>
<name>A0ABY2Z7G6_9GAMM</name>
<keyword evidence="3" id="KW-1185">Reference proteome</keyword>
<keyword evidence="1" id="KW-0812">Transmembrane</keyword>
<reference evidence="2 3" key="1">
    <citation type="submission" date="2019-06" db="EMBL/GenBank/DDBJ databases">
        <title>Taxogenomics and systematics of the genus Pantoea.</title>
        <authorList>
            <person name="Tambong J.T."/>
        </authorList>
    </citation>
    <scope>NUCLEOTIDE SEQUENCE [LARGE SCALE GENOMIC DNA]</scope>
    <source>
        <strain evidence="2 3">LMG 2558</strain>
    </source>
</reference>
<evidence type="ECO:0000313" key="3">
    <source>
        <dbReference type="Proteomes" id="UP000316142"/>
    </source>
</evidence>
<gene>
    <name evidence="2" type="ORF">FJW00_19690</name>
</gene>
<keyword evidence="1" id="KW-0472">Membrane</keyword>
<dbReference type="Proteomes" id="UP000316142">
    <property type="component" value="Unassembled WGS sequence"/>
</dbReference>
<dbReference type="EMBL" id="VHIZ01000056">
    <property type="protein sequence ID" value="TPV22396.1"/>
    <property type="molecule type" value="Genomic_DNA"/>
</dbReference>
<dbReference type="GeneID" id="93532961"/>
<protein>
    <submittedName>
        <fullName evidence="2">Uncharacterized protein</fullName>
    </submittedName>
</protein>
<dbReference type="RefSeq" id="WP_058958173.1">
    <property type="nucleotide sequence ID" value="NZ_CP110473.1"/>
</dbReference>
<evidence type="ECO:0000313" key="2">
    <source>
        <dbReference type="EMBL" id="TPV22396.1"/>
    </source>
</evidence>